<feature type="region of interest" description="Disordered" evidence="5">
    <location>
        <begin position="375"/>
        <end position="440"/>
    </location>
</feature>
<keyword evidence="7" id="KW-1185">Reference proteome</keyword>
<dbReference type="AlphaFoldDB" id="A0A7I4YWJ2"/>
<keyword evidence="2 4" id="KW-0863">Zinc-finger</keyword>
<dbReference type="Pfam" id="PF00097">
    <property type="entry name" value="zf-C3HC4"/>
    <property type="match status" value="1"/>
</dbReference>
<dbReference type="PANTHER" id="PTHR25462">
    <property type="entry name" value="BONUS, ISOFORM C-RELATED"/>
    <property type="match status" value="1"/>
</dbReference>
<evidence type="ECO:0000256" key="3">
    <source>
        <dbReference type="ARBA" id="ARBA00022833"/>
    </source>
</evidence>
<feature type="compositionally biased region" description="Acidic residues" evidence="5">
    <location>
        <begin position="665"/>
        <end position="678"/>
    </location>
</feature>
<dbReference type="OMA" id="IHEGAQD"/>
<evidence type="ECO:0000256" key="5">
    <source>
        <dbReference type="SAM" id="MobiDB-lite"/>
    </source>
</evidence>
<dbReference type="Gene3D" id="3.30.40.10">
    <property type="entry name" value="Zinc/RING finger domain, C3HC4 (zinc finger)"/>
    <property type="match status" value="1"/>
</dbReference>
<dbReference type="OrthoDB" id="5875349at2759"/>
<keyword evidence="3" id="KW-0862">Zinc</keyword>
<dbReference type="InterPro" id="IPR001841">
    <property type="entry name" value="Znf_RING"/>
</dbReference>
<dbReference type="InterPro" id="IPR017907">
    <property type="entry name" value="Znf_RING_CS"/>
</dbReference>
<dbReference type="InterPro" id="IPR013083">
    <property type="entry name" value="Znf_RING/FYVE/PHD"/>
</dbReference>
<feature type="region of interest" description="Disordered" evidence="5">
    <location>
        <begin position="617"/>
        <end position="678"/>
    </location>
</feature>
<dbReference type="PROSITE" id="PS00518">
    <property type="entry name" value="ZF_RING_1"/>
    <property type="match status" value="1"/>
</dbReference>
<name>A0A7I4YWJ2_HAECO</name>
<feature type="compositionally biased region" description="Basic and acidic residues" evidence="5">
    <location>
        <begin position="431"/>
        <end position="440"/>
    </location>
</feature>
<dbReference type="WBParaSite" id="HCON_00146060-00001">
    <property type="protein sequence ID" value="HCON_00146060-00001"/>
    <property type="gene ID" value="HCON_00146060"/>
</dbReference>
<evidence type="ECO:0000313" key="7">
    <source>
        <dbReference type="Proteomes" id="UP000025227"/>
    </source>
</evidence>
<dbReference type="PANTHER" id="PTHR25462:SF296">
    <property type="entry name" value="MEIOTIC P26, ISOFORM F"/>
    <property type="match status" value="1"/>
</dbReference>
<dbReference type="InterPro" id="IPR047153">
    <property type="entry name" value="TRIM45/56/19-like"/>
</dbReference>
<evidence type="ECO:0000256" key="2">
    <source>
        <dbReference type="ARBA" id="ARBA00022771"/>
    </source>
</evidence>
<dbReference type="SMART" id="SM00184">
    <property type="entry name" value="RING"/>
    <property type="match status" value="1"/>
</dbReference>
<evidence type="ECO:0000313" key="8">
    <source>
        <dbReference type="WBParaSite" id="HCON_00146060-00001"/>
    </source>
</evidence>
<dbReference type="CDD" id="cd16449">
    <property type="entry name" value="RING-HC"/>
    <property type="match status" value="1"/>
</dbReference>
<sequence length="678" mass="76147">GSWMTTIRSYTRRSDLQDVTECPICCLRFERPLQLSCGHSFCGNCVDRLIADARGAVNRNDNFPEPMRGIAAPNIDQGVNQPPFNRMDQDIWWPLNRPQLVPPPGLGGIPHPPRYVLRNFNEEPPFFPRRAIGGSGPAENIIKCPECRQPTRVPPEGLPVNYRLQELLSHVAEASNLSNDQCGPDGTPLRKCLACDDVLSKGVYLLCRSCTGETVRQLCSMCCLRNHNGHDIEEKRFLTMKDVTVARDVVSEATGLGYQYVDMALNELNVITEATRDLIQSKAQNLLQEFESIVDGLQFDMLSSHDELEDKVAAAKGISDKLELLPRLVKELSEEFHNKIARVVNEFGDMLEKVIHEGAQDVDFDKLLMEAGSSKMNQHDAFSPTTSSQPRTHRPDMEERRTLGKTSSLMERKIRQHRLAQQHSNAHRKRTADARTRVLERGRQEEYVPDYWSLESDRERRDRLRDERRNGFLENDERSDGRRLHKMLLDTIAAGLNNHYTSQSASQGEEAKRSRSVEVVTATPPAVVDLEQRAERLIISPQRRRARNEGYNSTMLDARADDAEQVQSKCKNRHGNETDCSDEIDVTGDFMLSAESTQSAMLSSPSCSFKKRKFGGANMQVSSSPSSECREPGPSSSYVTFPDGDRNNGSSSGIDSIPCCYPSDDATDGEIDNIETLD</sequence>
<feature type="compositionally biased region" description="Basic and acidic residues" evidence="5">
    <location>
        <begin position="393"/>
        <end position="402"/>
    </location>
</feature>
<dbReference type="SUPFAM" id="SSF57850">
    <property type="entry name" value="RING/U-box"/>
    <property type="match status" value="1"/>
</dbReference>
<dbReference type="GO" id="GO:0008270">
    <property type="term" value="F:zinc ion binding"/>
    <property type="evidence" value="ECO:0007669"/>
    <property type="project" value="UniProtKB-KW"/>
</dbReference>
<dbReference type="Proteomes" id="UP000025227">
    <property type="component" value="Unplaced"/>
</dbReference>
<feature type="domain" description="RING-type" evidence="6">
    <location>
        <begin position="22"/>
        <end position="64"/>
    </location>
</feature>
<dbReference type="PROSITE" id="PS50089">
    <property type="entry name" value="ZF_RING_2"/>
    <property type="match status" value="1"/>
</dbReference>
<organism evidence="7 8">
    <name type="scientific">Haemonchus contortus</name>
    <name type="common">Barber pole worm</name>
    <dbReference type="NCBI Taxonomy" id="6289"/>
    <lineage>
        <taxon>Eukaryota</taxon>
        <taxon>Metazoa</taxon>
        <taxon>Ecdysozoa</taxon>
        <taxon>Nematoda</taxon>
        <taxon>Chromadorea</taxon>
        <taxon>Rhabditida</taxon>
        <taxon>Rhabditina</taxon>
        <taxon>Rhabditomorpha</taxon>
        <taxon>Strongyloidea</taxon>
        <taxon>Trichostrongylidae</taxon>
        <taxon>Haemonchus</taxon>
    </lineage>
</organism>
<evidence type="ECO:0000256" key="4">
    <source>
        <dbReference type="PROSITE-ProRule" id="PRU00175"/>
    </source>
</evidence>
<dbReference type="GO" id="GO:0061630">
    <property type="term" value="F:ubiquitin protein ligase activity"/>
    <property type="evidence" value="ECO:0007669"/>
    <property type="project" value="TreeGrafter"/>
</dbReference>
<feature type="compositionally biased region" description="Basic residues" evidence="5">
    <location>
        <begin position="414"/>
        <end position="430"/>
    </location>
</feature>
<evidence type="ECO:0000256" key="1">
    <source>
        <dbReference type="ARBA" id="ARBA00022723"/>
    </source>
</evidence>
<reference evidence="8" key="1">
    <citation type="submission" date="2020-12" db="UniProtKB">
        <authorList>
            <consortium name="WormBaseParasite"/>
        </authorList>
    </citation>
    <scope>IDENTIFICATION</scope>
    <source>
        <strain evidence="8">MHco3</strain>
    </source>
</reference>
<accession>A0A7I4YWJ2</accession>
<evidence type="ECO:0000259" key="6">
    <source>
        <dbReference type="PROSITE" id="PS50089"/>
    </source>
</evidence>
<keyword evidence="1" id="KW-0479">Metal-binding</keyword>
<proteinExistence type="predicted"/>
<protein>
    <submittedName>
        <fullName evidence="8">RING-type domain-containing protein</fullName>
    </submittedName>
</protein>
<dbReference type="InterPro" id="IPR018957">
    <property type="entry name" value="Znf_C3HC4_RING-type"/>
</dbReference>